<dbReference type="Proteomes" id="UP001189619">
    <property type="component" value="Chromosome"/>
</dbReference>
<organism evidence="2 3">
    <name type="scientific">Brevibacillus aydinogluensis</name>
    <dbReference type="NCBI Taxonomy" id="927786"/>
    <lineage>
        <taxon>Bacteria</taxon>
        <taxon>Bacillati</taxon>
        <taxon>Bacillota</taxon>
        <taxon>Bacilli</taxon>
        <taxon>Bacillales</taxon>
        <taxon>Paenibacillaceae</taxon>
        <taxon>Brevibacillus</taxon>
    </lineage>
</organism>
<dbReference type="AlphaFoldDB" id="A0AA48M4M0"/>
<keyword evidence="3" id="KW-1185">Reference proteome</keyword>
<keyword evidence="1" id="KW-1133">Transmembrane helix</keyword>
<evidence type="ECO:0000256" key="1">
    <source>
        <dbReference type="SAM" id="Phobius"/>
    </source>
</evidence>
<evidence type="ECO:0000313" key="3">
    <source>
        <dbReference type="Proteomes" id="UP001189619"/>
    </source>
</evidence>
<dbReference type="KEGG" id="bayd:BSPP4475_02530"/>
<keyword evidence="1" id="KW-0812">Transmembrane</keyword>
<name>A0AA48M4M0_9BACL</name>
<protein>
    <submittedName>
        <fullName evidence="2">Uncharacterized protein</fullName>
    </submittedName>
</protein>
<gene>
    <name evidence="2" type="ORF">BSPP4475_02530</name>
</gene>
<sequence>METTVIVASVVMFIGFIALTLYVTSKAYSRKYKE</sequence>
<evidence type="ECO:0000313" key="2">
    <source>
        <dbReference type="EMBL" id="CAJ1001197.1"/>
    </source>
</evidence>
<proteinExistence type="predicted"/>
<accession>A0AA48M4M0</accession>
<feature type="transmembrane region" description="Helical" evidence="1">
    <location>
        <begin position="6"/>
        <end position="24"/>
    </location>
</feature>
<dbReference type="EMBL" id="OY569118">
    <property type="protein sequence ID" value="CAJ1001197.1"/>
    <property type="molecule type" value="Genomic_DNA"/>
</dbReference>
<keyword evidence="1" id="KW-0472">Membrane</keyword>
<reference evidence="2" key="1">
    <citation type="submission" date="2023-07" db="EMBL/GenBank/DDBJ databases">
        <authorList>
            <person name="Ivanov I."/>
            <person name="Teneva D."/>
            <person name="Stoikov I."/>
        </authorList>
    </citation>
    <scope>NUCLEOTIDE SEQUENCE</scope>
    <source>
        <strain evidence="2">4475</strain>
    </source>
</reference>